<keyword evidence="1" id="KW-0067">ATP-binding</keyword>
<dbReference type="Gene3D" id="1.10.510.10">
    <property type="entry name" value="Transferase(Phosphotransferase) domain 1"/>
    <property type="match status" value="1"/>
</dbReference>
<dbReference type="InterPro" id="IPR011009">
    <property type="entry name" value="Kinase-like_dom_sf"/>
</dbReference>
<reference evidence="3 4" key="1">
    <citation type="submission" date="2019-07" db="EMBL/GenBank/DDBJ databases">
        <title>WGS assembly of Gossypium tomentosum.</title>
        <authorList>
            <person name="Chen Z.J."/>
            <person name="Sreedasyam A."/>
            <person name="Ando A."/>
            <person name="Song Q."/>
            <person name="De L."/>
            <person name="Hulse-Kemp A."/>
            <person name="Ding M."/>
            <person name="Ye W."/>
            <person name="Kirkbride R."/>
            <person name="Jenkins J."/>
            <person name="Plott C."/>
            <person name="Lovell J."/>
            <person name="Lin Y.-M."/>
            <person name="Vaughn R."/>
            <person name="Liu B."/>
            <person name="Li W."/>
            <person name="Simpson S."/>
            <person name="Scheffler B."/>
            <person name="Saski C."/>
            <person name="Grover C."/>
            <person name="Hu G."/>
            <person name="Conover J."/>
            <person name="Carlson J."/>
            <person name="Shu S."/>
            <person name="Boston L."/>
            <person name="Williams M."/>
            <person name="Peterson D."/>
            <person name="Mcgee K."/>
            <person name="Jones D."/>
            <person name="Wendel J."/>
            <person name="Stelly D."/>
            <person name="Grimwood J."/>
            <person name="Schmutz J."/>
        </authorList>
    </citation>
    <scope>NUCLEOTIDE SEQUENCE [LARGE SCALE GENOMIC DNA]</scope>
    <source>
        <strain evidence="3">7179.01</strain>
    </source>
</reference>
<evidence type="ECO:0000313" key="4">
    <source>
        <dbReference type="Proteomes" id="UP000322667"/>
    </source>
</evidence>
<proteinExistence type="predicted"/>
<dbReference type="EMBL" id="CM017616">
    <property type="protein sequence ID" value="TYI18520.1"/>
    <property type="molecule type" value="Genomic_DNA"/>
</dbReference>
<accession>A0A5D2PUC3</accession>
<dbReference type="PANTHER" id="PTHR48011">
    <property type="entry name" value="CCR4-NOT TRANSCRIPTIONAL COMPLEX SUBUNIT CAF120-RELATED"/>
    <property type="match status" value="1"/>
</dbReference>
<dbReference type="InterPro" id="IPR000719">
    <property type="entry name" value="Prot_kinase_dom"/>
</dbReference>
<dbReference type="GO" id="GO:0005524">
    <property type="term" value="F:ATP binding"/>
    <property type="evidence" value="ECO:0007669"/>
    <property type="project" value="UniProtKB-UniRule"/>
</dbReference>
<dbReference type="PANTHER" id="PTHR48011:SF51">
    <property type="entry name" value="PROTEIN KINASE SUPERFAMILY PROTEIN"/>
    <property type="match status" value="1"/>
</dbReference>
<feature type="binding site" evidence="1">
    <location>
        <position position="36"/>
    </location>
    <ligand>
        <name>ATP</name>
        <dbReference type="ChEBI" id="CHEBI:30616"/>
    </ligand>
</feature>
<gene>
    <name evidence="3" type="ORF">ES332_A07G096800v1</name>
</gene>
<dbReference type="GO" id="GO:0004672">
    <property type="term" value="F:protein kinase activity"/>
    <property type="evidence" value="ECO:0007669"/>
    <property type="project" value="InterPro"/>
</dbReference>
<keyword evidence="1" id="KW-0547">Nucleotide-binding</keyword>
<dbReference type="PROSITE" id="PS00107">
    <property type="entry name" value="PROTEIN_KINASE_ATP"/>
    <property type="match status" value="1"/>
</dbReference>
<name>A0A5D2PUC3_GOSTO</name>
<organism evidence="3 4">
    <name type="scientific">Gossypium tomentosum</name>
    <name type="common">Hawaiian cotton</name>
    <name type="synonym">Gossypium sandvicense</name>
    <dbReference type="NCBI Taxonomy" id="34277"/>
    <lineage>
        <taxon>Eukaryota</taxon>
        <taxon>Viridiplantae</taxon>
        <taxon>Streptophyta</taxon>
        <taxon>Embryophyta</taxon>
        <taxon>Tracheophyta</taxon>
        <taxon>Spermatophyta</taxon>
        <taxon>Magnoliopsida</taxon>
        <taxon>eudicotyledons</taxon>
        <taxon>Gunneridae</taxon>
        <taxon>Pentapetalae</taxon>
        <taxon>rosids</taxon>
        <taxon>malvids</taxon>
        <taxon>Malvales</taxon>
        <taxon>Malvaceae</taxon>
        <taxon>Malvoideae</taxon>
        <taxon>Gossypium</taxon>
    </lineage>
</organism>
<dbReference type="Pfam" id="PF00069">
    <property type="entry name" value="Pkinase"/>
    <property type="match status" value="1"/>
</dbReference>
<dbReference type="PROSITE" id="PS50011">
    <property type="entry name" value="PROTEIN_KINASE_DOM"/>
    <property type="match status" value="1"/>
</dbReference>
<dbReference type="AlphaFoldDB" id="A0A5D2PUC3"/>
<keyword evidence="4" id="KW-1185">Reference proteome</keyword>
<protein>
    <recommendedName>
        <fullName evidence="2">Protein kinase domain-containing protein</fullName>
    </recommendedName>
</protein>
<dbReference type="Proteomes" id="UP000322667">
    <property type="component" value="Chromosome A07"/>
</dbReference>
<dbReference type="SMART" id="SM00220">
    <property type="entry name" value="S_TKc"/>
    <property type="match status" value="1"/>
</dbReference>
<dbReference type="SUPFAM" id="SSF56112">
    <property type="entry name" value="Protein kinase-like (PK-like)"/>
    <property type="match status" value="1"/>
</dbReference>
<feature type="domain" description="Protein kinase" evidence="2">
    <location>
        <begin position="1"/>
        <end position="218"/>
    </location>
</feature>
<sequence length="218" mass="24805">MKVKLMKIKVLGNGSYGVVHLGKIVTPVYNQIYAVKSFFGCPNIIQCYGGFTSFEQGQGEVYNMFLEYAPEGSLLDLMNKYGGKIPENDVKCYTQMIFEGLLDVHERVLIHFDLKPGNILAFTPQHGTRLPTLKIADFRLAKQQGVKDTTSRFRGTKYYTSPKSIIRMIMGRLPWDTHERDDLRDKLLRGESPNIPKDMSKLGKSFFGNVLLSIQTKR</sequence>
<evidence type="ECO:0000313" key="3">
    <source>
        <dbReference type="EMBL" id="TYI18520.1"/>
    </source>
</evidence>
<evidence type="ECO:0000259" key="2">
    <source>
        <dbReference type="PROSITE" id="PS50011"/>
    </source>
</evidence>
<evidence type="ECO:0000256" key="1">
    <source>
        <dbReference type="PROSITE-ProRule" id="PRU10141"/>
    </source>
</evidence>
<dbReference type="GO" id="GO:0007165">
    <property type="term" value="P:signal transduction"/>
    <property type="evidence" value="ECO:0007669"/>
    <property type="project" value="TreeGrafter"/>
</dbReference>
<dbReference type="InterPro" id="IPR017441">
    <property type="entry name" value="Protein_kinase_ATP_BS"/>
</dbReference>
<dbReference type="InterPro" id="IPR052751">
    <property type="entry name" value="Plant_MAPKKK"/>
</dbReference>